<dbReference type="PATRIC" id="fig|123899.6.peg.3102"/>
<dbReference type="AlphaFoldDB" id="A0A157QBL5"/>
<organism evidence="1 2">
    <name type="scientific">Bordetella trematum</name>
    <dbReference type="NCBI Taxonomy" id="123899"/>
    <lineage>
        <taxon>Bacteria</taxon>
        <taxon>Pseudomonadati</taxon>
        <taxon>Pseudomonadota</taxon>
        <taxon>Betaproteobacteria</taxon>
        <taxon>Burkholderiales</taxon>
        <taxon>Alcaligenaceae</taxon>
        <taxon>Bordetella</taxon>
    </lineage>
</organism>
<dbReference type="STRING" id="123899.SAMEA3906487_03108"/>
<dbReference type="GeneID" id="56589649"/>
<keyword evidence="2" id="KW-1185">Reference proteome</keyword>
<dbReference type="InterPro" id="IPR014915">
    <property type="entry name" value="Phage_TLS_TfmB"/>
</dbReference>
<proteinExistence type="predicted"/>
<dbReference type="RefSeq" id="WP_063492217.1">
    <property type="nucleotide sequence ID" value="NZ_CP016340.1"/>
</dbReference>
<accession>A0A157QBL5</accession>
<reference evidence="1 2" key="1">
    <citation type="submission" date="2016-04" db="EMBL/GenBank/DDBJ databases">
        <authorList>
            <consortium name="Pathogen Informatics"/>
        </authorList>
    </citation>
    <scope>NUCLEOTIDE SEQUENCE [LARGE SCALE GENOMIC DNA]</scope>
    <source>
        <strain evidence="1 2">H044680328</strain>
    </source>
</reference>
<protein>
    <submittedName>
        <fullName evidence="1">Phage protein</fullName>
    </submittedName>
</protein>
<evidence type="ECO:0000313" key="2">
    <source>
        <dbReference type="Proteomes" id="UP000076825"/>
    </source>
</evidence>
<gene>
    <name evidence="1" type="ORF">SAMEA3906487_03108</name>
</gene>
<name>A0A157QBL5_9BORD</name>
<evidence type="ECO:0000313" key="1">
    <source>
        <dbReference type="EMBL" id="SAI72235.1"/>
    </source>
</evidence>
<dbReference type="EMBL" id="LT546645">
    <property type="protein sequence ID" value="SAI72235.1"/>
    <property type="molecule type" value="Genomic_DNA"/>
</dbReference>
<dbReference type="KEGG" id="btrm:SAMEA390648703108"/>
<sequence>MRPEDFPAAIVDLWPENVLPNDVFLAMGSQWRVGMSGATGLDYGALPAVMKLMRVPKGERIDVFDCLRVMEAAALRVMHARRPK</sequence>
<dbReference type="Proteomes" id="UP000076825">
    <property type="component" value="Chromosome 1"/>
</dbReference>
<dbReference type="Pfam" id="PF08809">
    <property type="entry name" value="DUF1799"/>
    <property type="match status" value="1"/>
</dbReference>